<comment type="caution">
    <text evidence="2">The sequence shown here is derived from an EMBL/GenBank/DDBJ whole genome shotgun (WGS) entry which is preliminary data.</text>
</comment>
<dbReference type="RefSeq" id="WP_410689964.1">
    <property type="nucleotide sequence ID" value="NZ_CP176588.1"/>
</dbReference>
<protein>
    <submittedName>
        <fullName evidence="2">Motility associated factor glycosyltransferase family protein</fullName>
    </submittedName>
</protein>
<dbReference type="AlphaFoldDB" id="A0A6L1L5K3"/>
<dbReference type="PANTHER" id="PTHR41786">
    <property type="entry name" value="MOTILITY ACCESSORY FACTOR MAF"/>
    <property type="match status" value="1"/>
</dbReference>
<dbReference type="PANTHER" id="PTHR41786:SF1">
    <property type="entry name" value="6-HYDROXYMETHYLPTERIN DIPHOSPHOKINASE MPTE-LIKE DOMAIN-CONTAINING PROTEIN"/>
    <property type="match status" value="1"/>
</dbReference>
<accession>A0A6L1L5K3</accession>
<proteinExistence type="predicted"/>
<reference evidence="2 3" key="1">
    <citation type="submission" date="2018-05" db="EMBL/GenBank/DDBJ databases">
        <authorList>
            <consortium name="PulseNet: The National Subtyping Network for Foodborne Disease Surveillance"/>
            <person name="Tarr C.L."/>
            <person name="Trees E."/>
            <person name="Katz L.S."/>
            <person name="Carleton-Romer H.A."/>
            <person name="Stroika S."/>
            <person name="Kucerova Z."/>
            <person name="Roache K.F."/>
            <person name="Sabol A.L."/>
            <person name="Besser J."/>
            <person name="Gerner-Smidt P."/>
        </authorList>
    </citation>
    <scope>NUCLEOTIDE SEQUENCE [LARGE SCALE GENOMIC DNA]</scope>
    <source>
        <strain evidence="2 3">D5625</strain>
    </source>
</reference>
<gene>
    <name evidence="2" type="ORF">A9458_07805</name>
</gene>
<organism evidence="2 3">
    <name type="scientific">Campylobacter lari</name>
    <dbReference type="NCBI Taxonomy" id="201"/>
    <lineage>
        <taxon>Bacteria</taxon>
        <taxon>Pseudomonadati</taxon>
        <taxon>Campylobacterota</taxon>
        <taxon>Epsilonproteobacteria</taxon>
        <taxon>Campylobacterales</taxon>
        <taxon>Campylobacteraceae</taxon>
        <taxon>Campylobacter</taxon>
    </lineage>
</organism>
<dbReference type="EMBL" id="AACKNS010000017">
    <property type="protein sequence ID" value="EAK9994737.1"/>
    <property type="molecule type" value="Genomic_DNA"/>
</dbReference>
<keyword evidence="2" id="KW-0808">Transferase</keyword>
<evidence type="ECO:0000313" key="2">
    <source>
        <dbReference type="EMBL" id="EAK9994737.1"/>
    </source>
</evidence>
<evidence type="ECO:0000313" key="3">
    <source>
        <dbReference type="Proteomes" id="UP000476009"/>
    </source>
</evidence>
<dbReference type="Pfam" id="PF01973">
    <property type="entry name" value="MptE-like"/>
    <property type="match status" value="1"/>
</dbReference>
<name>A0A6L1L5K3_CAMLA</name>
<sequence>MNELFLKNTQALFEKDQPLALKLRELKECKQFELFQGSSDNLDINILDKKRKEFIYKDPLKELDESLKLFNGEYLRYPVLFFYGLGNGILYKALLSNPIRNHLIIFEEELEIIYLVFHYLDLSEEIRNEKVVLFYMPLTTFTQLDVLMSYSTIRNYYKIYNLFTHSNFYSSCDTNTINQDIIQAIKSNHLRVGNAPSDSLQGITQLTRNLVSLLTNPSLKDLLKQRKGKIENAIIVSTGPSLIKQLPLLKEYANKASIICADSAYPILAKHNIKPDYVLMLERDDVVIKCFDNDFKEFDNGILFVLASVVHQKAIEYLKRNNRQFMLVHRSLPFARTLKLNAYGYISGGLSVANMAYELAIKLGHKNIILIGQDLAYDKNGNSHPNDYIHGESIENDRKEGLFITAYGGDGKVETNKWWKVFKDIFEKDIIVHKNKSNITTYNATEGGARIEGSIEKSFKELCENLLKENKPLFEIINTSTSKIGANLKTARKNIEKILSCNQNNINKSQILLEKIQKSKINLKVKSLFKQLDAFKKQLYKTSNGAYELYPHILYHHELKINALLCKNPKNKKEQEQITRELLDIYEETFKILLHLFNVFDNAIKDESVELFQLTR</sequence>
<feature type="domain" description="6-hydroxymethylpterin diphosphokinase MptE-like" evidence="1">
    <location>
        <begin position="205"/>
        <end position="379"/>
    </location>
</feature>
<dbReference type="Proteomes" id="UP000476009">
    <property type="component" value="Unassembled WGS sequence"/>
</dbReference>
<dbReference type="InterPro" id="IPR002826">
    <property type="entry name" value="MptE-like"/>
</dbReference>
<dbReference type="GO" id="GO:0016740">
    <property type="term" value="F:transferase activity"/>
    <property type="evidence" value="ECO:0007669"/>
    <property type="project" value="UniProtKB-KW"/>
</dbReference>
<evidence type="ECO:0000259" key="1">
    <source>
        <dbReference type="Pfam" id="PF01973"/>
    </source>
</evidence>